<proteinExistence type="predicted"/>
<sequence length="1022" mass="113750">MKNTGRWKMRILRMLTVSLSLLAIVPSVHAGGGQDSSLSRADELIEARQYDDAIQILTEYIKKNPNDFAQAQKRLQRIVKIRDEYNALAEQLLDILENDPDNNEQILAITRRMSELDAQPNRMVQDFIDRARAVALFTYNRNQLERIITQGSEQLAAGQYTQALDTYAAGLNLYRDEFYAAGYSDMVVTRVNGEIDKITASIGDFKRLLAPLTAAAAGLEQQSTQAAGAGGIGALQNSYAVLEPLLLELMDLRNTLAGTADYFSRQLAVFQESDSTLGDASFLSFASRLILGPSSASSPEGMMGTMELLWGNTAGRSKTALAAAADRSYESALEMSLGGQYVQASAEFNALLEYDALVMQILSLDSLRESVQVPETIFIDGVRVTAANTPEYLKYYSMAELIPWFKDVQDAEIRFAVLDAEAAESFSLWETSGTTVYSASVMENSFRQSYLEFENSLEPAFAAVDARQQTVAGYLSQAGASPDIPDSFRDVRSRYERLVSLAREQEQNTAVRAYRMANEDVGRRLEQRESEFSQAITFIQGVTRTIDGAEPYTAKYPSEANTILLAMDQSLSGDIDTAANLTGRYEREDPNLRDTPEMTELYTAVQSMAARLEELRTLGRQNAAIAASQAAEAESYRLDGDRLYREAQNALARSDFDTARERVLRSGQQYDASLAIQDSDTLRADRDRRLLSLGAEITRLESEVIIREVRQLVTSAKNTYFAGNFESAEDMLVQAQNSWRNVYVDDDPEISYWLTIVRGALSLRSGRTIPATAPLYSEMSQLLSEAHLAYDEGVRFLNSGRRSEGLEKLSEARQKTQEVRLVFPVNEEASLLELRIDQVIDPAAFNVSFERRYTDAVEGVRQRQSSESFADLQNLVAINPQYPGIQSALYNAEITMGIRMPPPDTRAIARSNELTSSAQAIVNTNDQLQFPVALEQLNQALELNPNNNQAMILKDRVQILTGNPGSVVLSNAAEREYQRAVQELQQGNTVVALSIVQQLLQDPQNRNSTRIIELQRRIESIL</sequence>
<dbReference type="SUPFAM" id="SSF48452">
    <property type="entry name" value="TPR-like"/>
    <property type="match status" value="1"/>
</dbReference>
<evidence type="ECO:0000313" key="2">
    <source>
        <dbReference type="EMBL" id="QQO11268.1"/>
    </source>
</evidence>
<protein>
    <recommendedName>
        <fullName evidence="4">Tetratricopeptide repeat protein</fullName>
    </recommendedName>
</protein>
<dbReference type="KEGG" id="bhc:JFL75_10290"/>
<dbReference type="Proteomes" id="UP000595917">
    <property type="component" value="Chromosome"/>
</dbReference>
<accession>A0A7T8BDH4</accession>
<dbReference type="Gene3D" id="1.25.40.10">
    <property type="entry name" value="Tetratricopeptide repeat domain"/>
    <property type="match status" value="2"/>
</dbReference>
<feature type="signal peptide" evidence="1">
    <location>
        <begin position="1"/>
        <end position="30"/>
    </location>
</feature>
<name>A0A7T8BDH4_9SPIR</name>
<gene>
    <name evidence="2" type="ORF">JFL75_10290</name>
</gene>
<organism evidence="2 3">
    <name type="scientific">Breznakiella homolactica</name>
    <dbReference type="NCBI Taxonomy" id="2798577"/>
    <lineage>
        <taxon>Bacteria</taxon>
        <taxon>Pseudomonadati</taxon>
        <taxon>Spirochaetota</taxon>
        <taxon>Spirochaetia</taxon>
        <taxon>Spirochaetales</taxon>
        <taxon>Breznakiellaceae</taxon>
        <taxon>Breznakiella</taxon>
    </lineage>
</organism>
<reference evidence="2" key="1">
    <citation type="submission" date="2021-01" db="EMBL/GenBank/DDBJ databases">
        <title>Description of Breznakiella homolactica.</title>
        <authorList>
            <person name="Song Y."/>
            <person name="Brune A."/>
        </authorList>
    </citation>
    <scope>NUCLEOTIDE SEQUENCE</scope>
    <source>
        <strain evidence="2">RmG30</strain>
    </source>
</reference>
<dbReference type="InterPro" id="IPR011990">
    <property type="entry name" value="TPR-like_helical_dom_sf"/>
</dbReference>
<dbReference type="AlphaFoldDB" id="A0A7T8BDH4"/>
<feature type="chain" id="PRO_5031338067" description="Tetratricopeptide repeat protein" evidence="1">
    <location>
        <begin position="31"/>
        <end position="1022"/>
    </location>
</feature>
<keyword evidence="3" id="KW-1185">Reference proteome</keyword>
<dbReference type="RefSeq" id="WP_215628577.1">
    <property type="nucleotide sequence ID" value="NZ_CP067089.2"/>
</dbReference>
<evidence type="ECO:0008006" key="4">
    <source>
        <dbReference type="Google" id="ProtNLM"/>
    </source>
</evidence>
<evidence type="ECO:0000313" key="3">
    <source>
        <dbReference type="Proteomes" id="UP000595917"/>
    </source>
</evidence>
<dbReference type="EMBL" id="CP067089">
    <property type="protein sequence ID" value="QQO11268.1"/>
    <property type="molecule type" value="Genomic_DNA"/>
</dbReference>
<evidence type="ECO:0000256" key="1">
    <source>
        <dbReference type="SAM" id="SignalP"/>
    </source>
</evidence>
<keyword evidence="1" id="KW-0732">Signal</keyword>